<reference evidence="9" key="1">
    <citation type="submission" date="2023-06" db="EMBL/GenBank/DDBJ databases">
        <title>Genome-scale phylogeny and comparative genomics of the fungal order Sordariales.</title>
        <authorList>
            <consortium name="Lawrence Berkeley National Laboratory"/>
            <person name="Hensen N."/>
            <person name="Bonometti L."/>
            <person name="Westerberg I."/>
            <person name="Brannstrom I.O."/>
            <person name="Guillou S."/>
            <person name="Cros-Aarteil S."/>
            <person name="Calhoun S."/>
            <person name="Haridas S."/>
            <person name="Kuo A."/>
            <person name="Mondo S."/>
            <person name="Pangilinan J."/>
            <person name="Riley R."/>
            <person name="LaButti K."/>
            <person name="Andreopoulos B."/>
            <person name="Lipzen A."/>
            <person name="Chen C."/>
            <person name="Yanf M."/>
            <person name="Daum C."/>
            <person name="Ng V."/>
            <person name="Clum A."/>
            <person name="Steindorff A."/>
            <person name="Ohm R."/>
            <person name="Martin F."/>
            <person name="Silar P."/>
            <person name="Natvig D."/>
            <person name="Lalanne C."/>
            <person name="Gautier V."/>
            <person name="Ament-velasquez S.L."/>
            <person name="Kruys A."/>
            <person name="Hutchinson M.I."/>
            <person name="Powell A.J."/>
            <person name="Barry K."/>
            <person name="Miller A.N."/>
            <person name="Grigoriev I.V."/>
            <person name="Debuchy R."/>
            <person name="Gladieux P."/>
            <person name="Thoren M.H."/>
            <person name="Johannesson H."/>
        </authorList>
    </citation>
    <scope>NUCLEOTIDE SEQUENCE</scope>
    <source>
        <strain evidence="9">SMH3187-1</strain>
    </source>
</reference>
<keyword evidence="3 7" id="KW-0812">Transmembrane</keyword>
<evidence type="ECO:0000256" key="4">
    <source>
        <dbReference type="ARBA" id="ARBA00022989"/>
    </source>
</evidence>
<evidence type="ECO:0000256" key="1">
    <source>
        <dbReference type="ARBA" id="ARBA00004141"/>
    </source>
</evidence>
<evidence type="ECO:0000256" key="2">
    <source>
        <dbReference type="ARBA" id="ARBA00022448"/>
    </source>
</evidence>
<sequence length="508" mass="56964">MSTEKPDITAAELSDNSRDVESADKSAVDTVHTDEAMRVLAAYTGDQTWTDEEENKLRRKIDWKLMPVLCLTYSLQYYDKAMISQAALFGLREDLDLMVGNRYSWIASIFYLGFIIGAYPCMYLAQRYPVERVAAATVFLWGLTLILTTVCNSYQGVYAQRFFLGFLESGVSPMFMLIVGSWYRKPEQAMRMGIWYCCTGYVSIISPLINYGFGLIGGGVSSWRYMYYFGGALTMVWGVALLFVLPPDPIRAKGFNERERYIIVARVRSNNSGVRNMTFKPDQVTDLVTDIKFWLLFSVSLLSMIANGPISAFVPLIIRGFGFSQLNSLLLLCPAGFWAGTLMLIFSYLAFKLKNARTYLIFVAQMGTVLACLLLWRLPMSSKVGLLFGTTILPSVGAGYAVLMGLQVANTAGYTKRSIASSGIYIGYCLGNFVGPLAFKADDAPRYPRGFIIVLITAIVAAVLVIVYRFVCIWENKRRDKAGTAEGFDHAYEDDLTDRKNPQFRYIM</sequence>
<evidence type="ECO:0000256" key="7">
    <source>
        <dbReference type="SAM" id="Phobius"/>
    </source>
</evidence>
<dbReference type="InterPro" id="IPR036259">
    <property type="entry name" value="MFS_trans_sf"/>
</dbReference>
<dbReference type="InterPro" id="IPR020846">
    <property type="entry name" value="MFS_dom"/>
</dbReference>
<evidence type="ECO:0000256" key="6">
    <source>
        <dbReference type="SAM" id="MobiDB-lite"/>
    </source>
</evidence>
<dbReference type="SUPFAM" id="SSF103473">
    <property type="entry name" value="MFS general substrate transporter"/>
    <property type="match status" value="1"/>
</dbReference>
<feature type="transmembrane region" description="Helical" evidence="7">
    <location>
        <begin position="133"/>
        <end position="150"/>
    </location>
</feature>
<keyword evidence="4 7" id="KW-1133">Transmembrane helix</keyword>
<gene>
    <name evidence="9" type="ORF">B0T18DRAFT_388511</name>
</gene>
<evidence type="ECO:0000259" key="8">
    <source>
        <dbReference type="PROSITE" id="PS50850"/>
    </source>
</evidence>
<dbReference type="PROSITE" id="PS50850">
    <property type="entry name" value="MFS"/>
    <property type="match status" value="1"/>
</dbReference>
<protein>
    <submittedName>
        <fullName evidence="9">Major facilitator superfamily domain-containing protein</fullName>
    </submittedName>
</protein>
<dbReference type="PANTHER" id="PTHR43791:SF35">
    <property type="entry name" value="MAJOR FACILITATOR SUPERFAMILY (MFS) PROFILE DOMAIN-CONTAINING PROTEIN"/>
    <property type="match status" value="1"/>
</dbReference>
<feature type="transmembrane region" description="Helical" evidence="7">
    <location>
        <begin position="451"/>
        <end position="471"/>
    </location>
</feature>
<name>A0AA40KB87_9PEZI</name>
<dbReference type="Gene3D" id="1.20.1250.20">
    <property type="entry name" value="MFS general substrate transporter like domains"/>
    <property type="match status" value="2"/>
</dbReference>
<dbReference type="PANTHER" id="PTHR43791">
    <property type="entry name" value="PERMEASE-RELATED"/>
    <property type="match status" value="1"/>
</dbReference>
<keyword evidence="2" id="KW-0813">Transport</keyword>
<dbReference type="Proteomes" id="UP001172155">
    <property type="component" value="Unassembled WGS sequence"/>
</dbReference>
<accession>A0AA40KB87</accession>
<feature type="transmembrane region" description="Helical" evidence="7">
    <location>
        <begin position="162"/>
        <end position="182"/>
    </location>
</feature>
<dbReference type="GO" id="GO:0016020">
    <property type="term" value="C:membrane"/>
    <property type="evidence" value="ECO:0007669"/>
    <property type="project" value="UniProtKB-SubCell"/>
</dbReference>
<feature type="transmembrane region" description="Helical" evidence="7">
    <location>
        <begin position="225"/>
        <end position="245"/>
    </location>
</feature>
<dbReference type="Pfam" id="PF07690">
    <property type="entry name" value="MFS_1"/>
    <property type="match status" value="1"/>
</dbReference>
<keyword evidence="5 7" id="KW-0472">Membrane</keyword>
<feature type="domain" description="Major facilitator superfamily (MFS) profile" evidence="8">
    <location>
        <begin position="65"/>
        <end position="477"/>
    </location>
</feature>
<comment type="subcellular location">
    <subcellularLocation>
        <location evidence="1">Membrane</location>
        <topology evidence="1">Multi-pass membrane protein</topology>
    </subcellularLocation>
</comment>
<proteinExistence type="predicted"/>
<feature type="transmembrane region" description="Helical" evidence="7">
    <location>
        <begin position="103"/>
        <end position="121"/>
    </location>
</feature>
<dbReference type="AlphaFoldDB" id="A0AA40KB87"/>
<dbReference type="GO" id="GO:0022857">
    <property type="term" value="F:transmembrane transporter activity"/>
    <property type="evidence" value="ECO:0007669"/>
    <property type="project" value="InterPro"/>
</dbReference>
<evidence type="ECO:0000256" key="5">
    <source>
        <dbReference type="ARBA" id="ARBA00023136"/>
    </source>
</evidence>
<feature type="transmembrane region" description="Helical" evidence="7">
    <location>
        <begin position="293"/>
        <end position="317"/>
    </location>
</feature>
<dbReference type="InterPro" id="IPR011701">
    <property type="entry name" value="MFS"/>
</dbReference>
<evidence type="ECO:0000256" key="3">
    <source>
        <dbReference type="ARBA" id="ARBA00022692"/>
    </source>
</evidence>
<organism evidence="9 10">
    <name type="scientific">Schizothecium vesticola</name>
    <dbReference type="NCBI Taxonomy" id="314040"/>
    <lineage>
        <taxon>Eukaryota</taxon>
        <taxon>Fungi</taxon>
        <taxon>Dikarya</taxon>
        <taxon>Ascomycota</taxon>
        <taxon>Pezizomycotina</taxon>
        <taxon>Sordariomycetes</taxon>
        <taxon>Sordariomycetidae</taxon>
        <taxon>Sordariales</taxon>
        <taxon>Schizotheciaceae</taxon>
        <taxon>Schizothecium</taxon>
    </lineage>
</organism>
<feature type="transmembrane region" description="Helical" evidence="7">
    <location>
        <begin position="418"/>
        <end position="439"/>
    </location>
</feature>
<dbReference type="EMBL" id="JAUKUD010000002">
    <property type="protein sequence ID" value="KAK0752596.1"/>
    <property type="molecule type" value="Genomic_DNA"/>
</dbReference>
<feature type="transmembrane region" description="Helical" evidence="7">
    <location>
        <begin position="329"/>
        <end position="351"/>
    </location>
</feature>
<feature type="region of interest" description="Disordered" evidence="6">
    <location>
        <begin position="1"/>
        <end position="26"/>
    </location>
</feature>
<evidence type="ECO:0000313" key="9">
    <source>
        <dbReference type="EMBL" id="KAK0752596.1"/>
    </source>
</evidence>
<evidence type="ECO:0000313" key="10">
    <source>
        <dbReference type="Proteomes" id="UP001172155"/>
    </source>
</evidence>
<comment type="caution">
    <text evidence="9">The sequence shown here is derived from an EMBL/GenBank/DDBJ whole genome shotgun (WGS) entry which is preliminary data.</text>
</comment>
<feature type="transmembrane region" description="Helical" evidence="7">
    <location>
        <begin position="358"/>
        <end position="378"/>
    </location>
</feature>
<feature type="transmembrane region" description="Helical" evidence="7">
    <location>
        <begin position="384"/>
        <end position="406"/>
    </location>
</feature>
<keyword evidence="10" id="KW-1185">Reference proteome</keyword>
<feature type="compositionally biased region" description="Basic and acidic residues" evidence="6">
    <location>
        <begin position="15"/>
        <end position="26"/>
    </location>
</feature>
<feature type="transmembrane region" description="Helical" evidence="7">
    <location>
        <begin position="194"/>
        <end position="213"/>
    </location>
</feature>